<sequence>MARRRRQGHTQYLVKWRGYPHSQNSWEFEVPLRQDCPDVVDSYDRDHPVTNRPTESPGATRFPLLEWGDDRAVNSKSRRQGCLVARETLSRCTSFGLTFREVEAQAPL</sequence>
<dbReference type="InterPro" id="IPR023780">
    <property type="entry name" value="Chromo_domain"/>
</dbReference>
<evidence type="ECO:0000259" key="1">
    <source>
        <dbReference type="PROSITE" id="PS50013"/>
    </source>
</evidence>
<dbReference type="InterPro" id="IPR016197">
    <property type="entry name" value="Chromo-like_dom_sf"/>
</dbReference>
<evidence type="ECO:0000313" key="3">
    <source>
        <dbReference type="Proteomes" id="UP000028582"/>
    </source>
</evidence>
<dbReference type="SMART" id="SM00298">
    <property type="entry name" value="CHROMO"/>
    <property type="match status" value="1"/>
</dbReference>
<name>A0A080ZBE3_PHYNI</name>
<reference evidence="2 3" key="1">
    <citation type="submission" date="2013-11" db="EMBL/GenBank/DDBJ databases">
        <title>The Genome Sequence of Phytophthora parasitica P1976.</title>
        <authorList>
            <consortium name="The Broad Institute Genomics Platform"/>
            <person name="Russ C."/>
            <person name="Tyler B."/>
            <person name="Panabieres F."/>
            <person name="Shan W."/>
            <person name="Tripathy S."/>
            <person name="Grunwald N."/>
            <person name="Machado M."/>
            <person name="Johnson C.S."/>
            <person name="Walker B."/>
            <person name="Young S."/>
            <person name="Zeng Q."/>
            <person name="Gargeya S."/>
            <person name="Fitzgerald M."/>
            <person name="Haas B."/>
            <person name="Abouelleil A."/>
            <person name="Allen A.W."/>
            <person name="Alvarado L."/>
            <person name="Arachchi H.M."/>
            <person name="Berlin A.M."/>
            <person name="Chapman S.B."/>
            <person name="Gainer-Dewar J."/>
            <person name="Goldberg J."/>
            <person name="Griggs A."/>
            <person name="Gujja S."/>
            <person name="Hansen M."/>
            <person name="Howarth C."/>
            <person name="Imamovic A."/>
            <person name="Ireland A."/>
            <person name="Larimer J."/>
            <person name="McCowan C."/>
            <person name="Murphy C."/>
            <person name="Pearson M."/>
            <person name="Poon T.W."/>
            <person name="Priest M."/>
            <person name="Roberts A."/>
            <person name="Saif S."/>
            <person name="Shea T."/>
            <person name="Sisk P."/>
            <person name="Sykes S."/>
            <person name="Wortman J."/>
            <person name="Nusbaum C."/>
            <person name="Birren B."/>
        </authorList>
    </citation>
    <scope>NUCLEOTIDE SEQUENCE [LARGE SCALE GENOMIC DNA]</scope>
    <source>
        <strain evidence="2 3">P1976</strain>
    </source>
</reference>
<comment type="caution">
    <text evidence="2">The sequence shown here is derived from an EMBL/GenBank/DDBJ whole genome shotgun (WGS) entry which is preliminary data.</text>
</comment>
<dbReference type="SUPFAM" id="SSF54160">
    <property type="entry name" value="Chromo domain-like"/>
    <property type="match status" value="1"/>
</dbReference>
<protein>
    <recommendedName>
        <fullName evidence="1">Chromo domain-containing protein</fullName>
    </recommendedName>
</protein>
<feature type="domain" description="Chromo" evidence="1">
    <location>
        <begin position="1"/>
        <end position="55"/>
    </location>
</feature>
<proteinExistence type="predicted"/>
<dbReference type="AlphaFoldDB" id="A0A080ZBE3"/>
<organism evidence="2 3">
    <name type="scientific">Phytophthora nicotianae P1976</name>
    <dbReference type="NCBI Taxonomy" id="1317066"/>
    <lineage>
        <taxon>Eukaryota</taxon>
        <taxon>Sar</taxon>
        <taxon>Stramenopiles</taxon>
        <taxon>Oomycota</taxon>
        <taxon>Peronosporomycetes</taxon>
        <taxon>Peronosporales</taxon>
        <taxon>Peronosporaceae</taxon>
        <taxon>Phytophthora</taxon>
    </lineage>
</organism>
<dbReference type="Gene3D" id="2.40.50.40">
    <property type="match status" value="1"/>
</dbReference>
<dbReference type="EMBL" id="ANJA01003354">
    <property type="protein sequence ID" value="ETO63954.1"/>
    <property type="molecule type" value="Genomic_DNA"/>
</dbReference>
<dbReference type="PROSITE" id="PS50013">
    <property type="entry name" value="CHROMO_2"/>
    <property type="match status" value="1"/>
</dbReference>
<dbReference type="CDD" id="cd00024">
    <property type="entry name" value="CD_CSD"/>
    <property type="match status" value="1"/>
</dbReference>
<dbReference type="Pfam" id="PF00385">
    <property type="entry name" value="Chromo"/>
    <property type="match status" value="1"/>
</dbReference>
<gene>
    <name evidence="2" type="ORF">F444_18417</name>
</gene>
<dbReference type="OrthoDB" id="122625at2759"/>
<dbReference type="InterPro" id="IPR000953">
    <property type="entry name" value="Chromo/chromo_shadow_dom"/>
</dbReference>
<accession>A0A080ZBE3</accession>
<dbReference type="Proteomes" id="UP000028582">
    <property type="component" value="Unassembled WGS sequence"/>
</dbReference>
<evidence type="ECO:0000313" key="2">
    <source>
        <dbReference type="EMBL" id="ETO63954.1"/>
    </source>
</evidence>